<dbReference type="InterPro" id="IPR024079">
    <property type="entry name" value="MetalloPept_cat_dom_sf"/>
</dbReference>
<dbReference type="Proteomes" id="UP000054466">
    <property type="component" value="Unassembled WGS sequence"/>
</dbReference>
<accession>A0A0D2CZU8</accession>
<evidence type="ECO:0000313" key="2">
    <source>
        <dbReference type="Proteomes" id="UP000054466"/>
    </source>
</evidence>
<dbReference type="RefSeq" id="XP_016255696.1">
    <property type="nucleotide sequence ID" value="XM_016388768.1"/>
</dbReference>
<dbReference type="VEuPathDB" id="FungiDB:PV07_02176"/>
<dbReference type="GO" id="GO:0008237">
    <property type="term" value="F:metallopeptidase activity"/>
    <property type="evidence" value="ECO:0007669"/>
    <property type="project" value="InterPro"/>
</dbReference>
<dbReference type="OrthoDB" id="5357726at2759"/>
<reference evidence="1 2" key="1">
    <citation type="submission" date="2015-01" db="EMBL/GenBank/DDBJ databases">
        <title>The Genome Sequence of Cladophialophora immunda CBS83496.</title>
        <authorList>
            <consortium name="The Broad Institute Genomics Platform"/>
            <person name="Cuomo C."/>
            <person name="de Hoog S."/>
            <person name="Gorbushina A."/>
            <person name="Stielow B."/>
            <person name="Teixiera M."/>
            <person name="Abouelleil A."/>
            <person name="Chapman S.B."/>
            <person name="Priest M."/>
            <person name="Young S.K."/>
            <person name="Wortman J."/>
            <person name="Nusbaum C."/>
            <person name="Birren B."/>
        </authorList>
    </citation>
    <scope>NUCLEOTIDE SEQUENCE [LARGE SCALE GENOMIC DNA]</scope>
    <source>
        <strain evidence="1 2">CBS 83496</strain>
    </source>
</reference>
<protein>
    <recommendedName>
        <fullName evidence="3">Lysine-specific metallo-endopeptidase domain-containing protein</fullName>
    </recommendedName>
</protein>
<dbReference type="AlphaFoldDB" id="A0A0D2CZU8"/>
<dbReference type="GeneID" id="27341370"/>
<dbReference type="Gene3D" id="3.40.390.10">
    <property type="entry name" value="Collagenase (Catalytic Domain)"/>
    <property type="match status" value="1"/>
</dbReference>
<dbReference type="EMBL" id="KN847040">
    <property type="protein sequence ID" value="KIW35480.1"/>
    <property type="molecule type" value="Genomic_DNA"/>
</dbReference>
<keyword evidence="2" id="KW-1185">Reference proteome</keyword>
<organism evidence="1 2">
    <name type="scientific">Cladophialophora immunda</name>
    <dbReference type="NCBI Taxonomy" id="569365"/>
    <lineage>
        <taxon>Eukaryota</taxon>
        <taxon>Fungi</taxon>
        <taxon>Dikarya</taxon>
        <taxon>Ascomycota</taxon>
        <taxon>Pezizomycotina</taxon>
        <taxon>Eurotiomycetes</taxon>
        <taxon>Chaetothyriomycetidae</taxon>
        <taxon>Chaetothyriales</taxon>
        <taxon>Herpotrichiellaceae</taxon>
        <taxon>Cladophialophora</taxon>
    </lineage>
</organism>
<proteinExistence type="predicted"/>
<dbReference type="HOGENOM" id="CLU_052681_0_0_1"/>
<gene>
    <name evidence="1" type="ORF">PV07_02176</name>
</gene>
<sequence length="237" mass="27370">MFRTFANIRLDEVITEQSLVSVLTNANAELNPRFVDSALYMGDSLSPVNGGLCDGRANAWMSEDNDHGRANIYLCDIAFDWPSIEDIANPPHTAWARDNQGRPRPGYSCDNLGDFDSDWMKTVGSIILHEYFHWGWLYIHVPDWYYFIRVTRLGWRAIEDYAGPNPPDGYGAYRARQIKDIYGSWDQIYPATLNNVDNYIYYALSKYWSWRCDKRFGPAPSERDAHQRAASGFRPPY</sequence>
<name>A0A0D2CZU8_9EURO</name>
<evidence type="ECO:0000313" key="1">
    <source>
        <dbReference type="EMBL" id="KIW35480.1"/>
    </source>
</evidence>
<evidence type="ECO:0008006" key="3">
    <source>
        <dbReference type="Google" id="ProtNLM"/>
    </source>
</evidence>